<dbReference type="CDD" id="cd09925">
    <property type="entry name" value="SH2_SHC"/>
    <property type="match status" value="1"/>
</dbReference>
<proteinExistence type="predicted"/>
<reference evidence="7" key="1">
    <citation type="submission" date="2012-01" db="EMBL/GenBank/DDBJ databases">
        <title>The Genome Sequence of Oreochromis niloticus (Nile Tilapia).</title>
        <authorList>
            <consortium name="Broad Institute Genome Assembly Team"/>
            <consortium name="Broad Institute Sequencing Platform"/>
            <person name="Di Palma F."/>
            <person name="Johnson J."/>
            <person name="Lander E.S."/>
            <person name="Lindblad-Toh K."/>
        </authorList>
    </citation>
    <scope>NUCLEOTIDE SEQUENCE [LARGE SCALE GENOMIC DNA]</scope>
</reference>
<dbReference type="InterPro" id="IPR051235">
    <property type="entry name" value="CEP152/SHC-Transforming"/>
</dbReference>
<dbReference type="Pfam" id="PF00640">
    <property type="entry name" value="PID"/>
    <property type="match status" value="1"/>
</dbReference>
<dbReference type="Pfam" id="PF00017">
    <property type="entry name" value="SH2"/>
    <property type="match status" value="1"/>
</dbReference>
<dbReference type="Ensembl" id="ENSONIT00000075980.1">
    <property type="protein sequence ID" value="ENSONIP00000069054.1"/>
    <property type="gene ID" value="ENSONIG00000007757.2"/>
</dbReference>
<dbReference type="PRINTS" id="PR00629">
    <property type="entry name" value="SHCPIDOMAIN"/>
</dbReference>
<evidence type="ECO:0000256" key="1">
    <source>
        <dbReference type="ARBA" id="ARBA00022999"/>
    </source>
</evidence>
<dbReference type="InterPro" id="IPR036860">
    <property type="entry name" value="SH2_dom_sf"/>
</dbReference>
<dbReference type="InterPro" id="IPR006020">
    <property type="entry name" value="PTB/PI_dom"/>
</dbReference>
<feature type="compositionally biased region" description="Low complexity" evidence="3">
    <location>
        <begin position="25"/>
        <end position="36"/>
    </location>
</feature>
<gene>
    <name evidence="6" type="primary">SHC3</name>
</gene>
<feature type="region of interest" description="Disordered" evidence="3">
    <location>
        <begin position="124"/>
        <end position="166"/>
    </location>
</feature>
<feature type="region of interest" description="Disordered" evidence="3">
    <location>
        <begin position="86"/>
        <end position="105"/>
    </location>
</feature>
<dbReference type="InterPro" id="IPR011993">
    <property type="entry name" value="PH-like_dom_sf"/>
</dbReference>
<evidence type="ECO:0000259" key="4">
    <source>
        <dbReference type="PROSITE" id="PS01179"/>
    </source>
</evidence>
<dbReference type="InterPro" id="IPR006019">
    <property type="entry name" value="PID_Shc-like"/>
</dbReference>
<sequence length="572" mass="60966">MNPKVSATPQSAAETSYTPPTEVQPSSATAPSSNPTGHGSDHLEDGGTTLCTLINKVSSLKFSNSGSLLGIKGLPSAVKDLAVSKLQGGGGSGSGSSSGPSPSAATAAAAASGVGVSLCSSASHSTPCSQLEPSVSMSKKSRLDEHQPSGEDWNPGGGGGLVSKPSKGWLHSNEKISGPGVTYIVKYLGCIEVLRSMRSLDFTTRSQITREAISLVCEAVPGTKGALRKRKPPSKALSSILGKSNLQFAGMSINLNISTSSLNLMTPDCKQIIANHHMQSISFASGGDPDTTDYVAYVAKDPVNRRACHILECSDGLAQDVISTIGQAFDLRFQQYLQCPSSKLSSTHDRVLNMEELPWTEEEEESAEHPYYNNIPGKMPPPGGFIDTRLTNQNADGCQVQLSLTLCFFCKQTYTNCLAIFNPFEDAIQSQSQPLSQGQVQSQVSGLHKAASVDNSSPLLVRSLAFRAQEELEGQMWYHGKMSRRDAEKLLKNDGDFLVRKSTTNPGSYVLTGMHNGTAKHLLLVDPEGTVRTKDHIFDSISHLIGHHRDNNLPIVSAGSELCLLQPVGRKQ</sequence>
<dbReference type="FunFam" id="3.30.505.10:FF:000005">
    <property type="entry name" value="SHC-transforming protein 1 isoform 3"/>
    <property type="match status" value="1"/>
</dbReference>
<dbReference type="SMART" id="SM00252">
    <property type="entry name" value="SH2"/>
    <property type="match status" value="1"/>
</dbReference>
<dbReference type="GO" id="GO:0035556">
    <property type="term" value="P:intracellular signal transduction"/>
    <property type="evidence" value="ECO:0007669"/>
    <property type="project" value="InterPro"/>
</dbReference>
<evidence type="ECO:0000313" key="6">
    <source>
        <dbReference type="Ensembl" id="ENSONIP00000069054.1"/>
    </source>
</evidence>
<reference evidence="6" key="2">
    <citation type="submission" date="2025-08" db="UniProtKB">
        <authorList>
            <consortium name="Ensembl"/>
        </authorList>
    </citation>
    <scope>IDENTIFICATION</scope>
</reference>
<dbReference type="PANTHER" id="PTHR10337:SF4">
    <property type="entry name" value="SHC-TRANSFORMING PROTEIN 3"/>
    <property type="match status" value="1"/>
</dbReference>
<dbReference type="FunFam" id="2.30.29.30:FF:000036">
    <property type="entry name" value="SHC-transforming protein 1 isoform 3"/>
    <property type="match status" value="1"/>
</dbReference>
<dbReference type="GO" id="GO:0005886">
    <property type="term" value="C:plasma membrane"/>
    <property type="evidence" value="ECO:0007669"/>
    <property type="project" value="TreeGrafter"/>
</dbReference>
<feature type="region of interest" description="Disordered" evidence="3">
    <location>
        <begin position="1"/>
        <end position="44"/>
    </location>
</feature>
<evidence type="ECO:0000256" key="2">
    <source>
        <dbReference type="PROSITE-ProRule" id="PRU00191"/>
    </source>
</evidence>
<dbReference type="InterPro" id="IPR035676">
    <property type="entry name" value="SHC_SH2"/>
</dbReference>
<evidence type="ECO:0000256" key="3">
    <source>
        <dbReference type="SAM" id="MobiDB-lite"/>
    </source>
</evidence>
<dbReference type="InterPro" id="IPR000980">
    <property type="entry name" value="SH2"/>
</dbReference>
<feature type="compositionally biased region" description="Polar residues" evidence="3">
    <location>
        <begin position="124"/>
        <end position="138"/>
    </location>
</feature>
<dbReference type="SUPFAM" id="SSF55550">
    <property type="entry name" value="SH2 domain"/>
    <property type="match status" value="1"/>
</dbReference>
<feature type="compositionally biased region" description="Polar residues" evidence="3">
    <location>
        <begin position="1"/>
        <end position="24"/>
    </location>
</feature>
<accession>A0A669EBY0</accession>
<dbReference type="SUPFAM" id="SSF50729">
    <property type="entry name" value="PH domain-like"/>
    <property type="match status" value="1"/>
</dbReference>
<dbReference type="Proteomes" id="UP000005207">
    <property type="component" value="Linkage group LG7"/>
</dbReference>
<feature type="domain" description="SH2" evidence="5">
    <location>
        <begin position="477"/>
        <end position="568"/>
    </location>
</feature>
<dbReference type="CDD" id="cd01209">
    <property type="entry name" value="PTB_Shc"/>
    <property type="match status" value="1"/>
</dbReference>
<dbReference type="PANTHER" id="PTHR10337">
    <property type="entry name" value="SHC TRANSFORMING PROTEIN"/>
    <property type="match status" value="1"/>
</dbReference>
<dbReference type="GeneTree" id="ENSGT00950000182870"/>
<dbReference type="Gene3D" id="2.30.29.30">
    <property type="entry name" value="Pleckstrin-homology domain (PH domain)/Phosphotyrosine-binding domain (PTB)"/>
    <property type="match status" value="1"/>
</dbReference>
<dbReference type="SMART" id="SM00462">
    <property type="entry name" value="PTB"/>
    <property type="match status" value="1"/>
</dbReference>
<keyword evidence="1 2" id="KW-0727">SH2 domain</keyword>
<dbReference type="GO" id="GO:0030971">
    <property type="term" value="F:receptor tyrosine kinase binding"/>
    <property type="evidence" value="ECO:0007669"/>
    <property type="project" value="TreeGrafter"/>
</dbReference>
<organism evidence="6 7">
    <name type="scientific">Oreochromis niloticus</name>
    <name type="common">Nile tilapia</name>
    <name type="synonym">Tilapia nilotica</name>
    <dbReference type="NCBI Taxonomy" id="8128"/>
    <lineage>
        <taxon>Eukaryota</taxon>
        <taxon>Metazoa</taxon>
        <taxon>Chordata</taxon>
        <taxon>Craniata</taxon>
        <taxon>Vertebrata</taxon>
        <taxon>Euteleostomi</taxon>
        <taxon>Actinopterygii</taxon>
        <taxon>Neopterygii</taxon>
        <taxon>Teleostei</taxon>
        <taxon>Neoteleostei</taxon>
        <taxon>Acanthomorphata</taxon>
        <taxon>Ovalentaria</taxon>
        <taxon>Cichlomorphae</taxon>
        <taxon>Cichliformes</taxon>
        <taxon>Cichlidae</taxon>
        <taxon>African cichlids</taxon>
        <taxon>Pseudocrenilabrinae</taxon>
        <taxon>Oreochromini</taxon>
        <taxon>Oreochromis</taxon>
    </lineage>
</organism>
<dbReference type="PRINTS" id="PR00401">
    <property type="entry name" value="SH2DOMAIN"/>
</dbReference>
<name>A0A669EBY0_ORENI</name>
<dbReference type="PROSITE" id="PS01179">
    <property type="entry name" value="PID"/>
    <property type="match status" value="1"/>
</dbReference>
<reference evidence="6" key="3">
    <citation type="submission" date="2025-09" db="UniProtKB">
        <authorList>
            <consortium name="Ensembl"/>
        </authorList>
    </citation>
    <scope>IDENTIFICATION</scope>
</reference>
<keyword evidence="7" id="KW-1185">Reference proteome</keyword>
<dbReference type="PROSITE" id="PS50001">
    <property type="entry name" value="SH2"/>
    <property type="match status" value="1"/>
</dbReference>
<dbReference type="GO" id="GO:0007169">
    <property type="term" value="P:cell surface receptor protein tyrosine kinase signaling pathway"/>
    <property type="evidence" value="ECO:0007669"/>
    <property type="project" value="TreeGrafter"/>
</dbReference>
<feature type="compositionally biased region" description="Gly residues" evidence="3">
    <location>
        <begin position="87"/>
        <end position="96"/>
    </location>
</feature>
<dbReference type="AlphaFoldDB" id="A0A669EBY0"/>
<evidence type="ECO:0000259" key="5">
    <source>
        <dbReference type="PROSITE" id="PS50001"/>
    </source>
</evidence>
<dbReference type="Gene3D" id="3.30.505.10">
    <property type="entry name" value="SH2 domain"/>
    <property type="match status" value="1"/>
</dbReference>
<protein>
    <submittedName>
        <fullName evidence="6">SHC adaptor protein 3</fullName>
    </submittedName>
</protein>
<evidence type="ECO:0000313" key="7">
    <source>
        <dbReference type="Proteomes" id="UP000005207"/>
    </source>
</evidence>
<feature type="domain" description="PID" evidence="4">
    <location>
        <begin position="178"/>
        <end position="352"/>
    </location>
</feature>